<proteinExistence type="predicted"/>
<dbReference type="GO" id="GO:0003677">
    <property type="term" value="F:DNA binding"/>
    <property type="evidence" value="ECO:0007669"/>
    <property type="project" value="InterPro"/>
</dbReference>
<comment type="caution">
    <text evidence="3">The sequence shown here is derived from an EMBL/GenBank/DDBJ whole genome shotgun (WGS) entry which is preliminary data.</text>
</comment>
<dbReference type="InterPro" id="IPR003611">
    <property type="entry name" value="NUMOD3"/>
</dbReference>
<dbReference type="Pfam" id="PF07460">
    <property type="entry name" value="NUMOD3"/>
    <property type="match status" value="1"/>
</dbReference>
<sequence>LLQTRRGLNSRGIDVESRLHTGQGRDTEKERRRIKCRVNEEVCGRRAVPISEEGRRAISRAKVGNTCAAGHSHSVSEEQKRAQSEFMKGNEYGVGHACVHTEETKHLLSRALMGNANAKGNRGRLGQPQSIEERCLRSESLKAAWEAKSPEEKDRLTRRVVEGNRRRPTEPERFLGSFLEQFYPGEWAYNGDGSQGLVIGGKVPDYINVNGEKEVVEVFGSYYHDPEFFPNRLTEEELVKHYAKCGFKCYIFWDWECYDSEKLLRSLGGDVGCQVRGGHYGIL</sequence>
<gene>
    <name evidence="3" type="ORF">LCGC14_1838220</name>
</gene>
<reference evidence="3" key="1">
    <citation type="journal article" date="2015" name="Nature">
        <title>Complex archaea that bridge the gap between prokaryotes and eukaryotes.</title>
        <authorList>
            <person name="Spang A."/>
            <person name="Saw J.H."/>
            <person name="Jorgensen S.L."/>
            <person name="Zaremba-Niedzwiedzka K."/>
            <person name="Martijn J."/>
            <person name="Lind A.E."/>
            <person name="van Eijk R."/>
            <person name="Schleper C."/>
            <person name="Guy L."/>
            <person name="Ettema T.J."/>
        </authorList>
    </citation>
    <scope>NUCLEOTIDE SEQUENCE</scope>
</reference>
<protein>
    <recommendedName>
        <fullName evidence="2">Nuclease associated modular domain-containing protein</fullName>
    </recommendedName>
</protein>
<dbReference type="AlphaFoldDB" id="A0A0F9ITD3"/>
<dbReference type="EMBL" id="LAZR01018263">
    <property type="protein sequence ID" value="KKL97060.1"/>
    <property type="molecule type" value="Genomic_DNA"/>
</dbReference>
<name>A0A0F9ITD3_9ZZZZ</name>
<evidence type="ECO:0000256" key="1">
    <source>
        <dbReference type="SAM" id="MobiDB-lite"/>
    </source>
</evidence>
<feature type="compositionally biased region" description="Basic and acidic residues" evidence="1">
    <location>
        <begin position="13"/>
        <end position="30"/>
    </location>
</feature>
<accession>A0A0F9ITD3</accession>
<organism evidence="3">
    <name type="scientific">marine sediment metagenome</name>
    <dbReference type="NCBI Taxonomy" id="412755"/>
    <lineage>
        <taxon>unclassified sequences</taxon>
        <taxon>metagenomes</taxon>
        <taxon>ecological metagenomes</taxon>
    </lineage>
</organism>
<feature type="region of interest" description="Disordered" evidence="1">
    <location>
        <begin position="1"/>
        <end position="30"/>
    </location>
</feature>
<feature type="domain" description="Nuclease associated modular" evidence="2">
    <location>
        <begin position="99"/>
        <end position="117"/>
    </location>
</feature>
<evidence type="ECO:0000313" key="3">
    <source>
        <dbReference type="EMBL" id="KKL97060.1"/>
    </source>
</evidence>
<evidence type="ECO:0000259" key="2">
    <source>
        <dbReference type="Pfam" id="PF07460"/>
    </source>
</evidence>
<feature type="non-terminal residue" evidence="3">
    <location>
        <position position="1"/>
    </location>
</feature>